<keyword evidence="4" id="KW-0472">Membrane</keyword>
<evidence type="ECO:0000256" key="4">
    <source>
        <dbReference type="SAM" id="Phobius"/>
    </source>
</evidence>
<dbReference type="AlphaFoldDB" id="A0A553P213"/>
<dbReference type="STRING" id="6832.A0A553P213"/>
<dbReference type="EMBL" id="VCGU01000008">
    <property type="protein sequence ID" value="TRY71726.1"/>
    <property type="molecule type" value="Genomic_DNA"/>
</dbReference>
<evidence type="ECO:0000256" key="1">
    <source>
        <dbReference type="ARBA" id="ARBA00008655"/>
    </source>
</evidence>
<dbReference type="SUPFAM" id="SSF69593">
    <property type="entry name" value="Glycerol-3-phosphate (1)-acyltransferase"/>
    <property type="match status" value="1"/>
</dbReference>
<dbReference type="InterPro" id="IPR032098">
    <property type="entry name" value="Acyltransf_C"/>
</dbReference>
<keyword evidence="7" id="KW-1185">Reference proteome</keyword>
<dbReference type="GO" id="GO:0005783">
    <property type="term" value="C:endoplasmic reticulum"/>
    <property type="evidence" value="ECO:0007669"/>
    <property type="project" value="TreeGrafter"/>
</dbReference>
<evidence type="ECO:0000256" key="3">
    <source>
        <dbReference type="ARBA" id="ARBA00023315"/>
    </source>
</evidence>
<name>A0A553P213_TIGCA</name>
<protein>
    <recommendedName>
        <fullName evidence="5">Phospholipid/glycerol acyltransferase domain-containing protein</fullName>
    </recommendedName>
</protein>
<feature type="transmembrane region" description="Helical" evidence="4">
    <location>
        <begin position="492"/>
        <end position="516"/>
    </location>
</feature>
<feature type="transmembrane region" description="Helical" evidence="4">
    <location>
        <begin position="149"/>
        <end position="171"/>
    </location>
</feature>
<accession>A0A553P213</accession>
<reference evidence="6 7" key="1">
    <citation type="journal article" date="2018" name="Nat. Ecol. Evol.">
        <title>Genomic signatures of mitonuclear coevolution across populations of Tigriopus californicus.</title>
        <authorList>
            <person name="Barreto F.S."/>
            <person name="Watson E.T."/>
            <person name="Lima T.G."/>
            <person name="Willett C.S."/>
            <person name="Edmands S."/>
            <person name="Li W."/>
            <person name="Burton R.S."/>
        </authorList>
    </citation>
    <scope>NUCLEOTIDE SEQUENCE [LARGE SCALE GENOMIC DNA]</scope>
    <source>
        <strain evidence="6 7">San Diego</strain>
    </source>
</reference>
<keyword evidence="4" id="KW-0812">Transmembrane</keyword>
<gene>
    <name evidence="6" type="ORF">TCAL_00288</name>
</gene>
<dbReference type="Pfam" id="PF01553">
    <property type="entry name" value="Acyltransferase"/>
    <property type="match status" value="1"/>
</dbReference>
<keyword evidence="4" id="KW-1133">Transmembrane helix</keyword>
<organism evidence="6 7">
    <name type="scientific">Tigriopus californicus</name>
    <name type="common">Marine copepod</name>
    <dbReference type="NCBI Taxonomy" id="6832"/>
    <lineage>
        <taxon>Eukaryota</taxon>
        <taxon>Metazoa</taxon>
        <taxon>Ecdysozoa</taxon>
        <taxon>Arthropoda</taxon>
        <taxon>Crustacea</taxon>
        <taxon>Multicrustacea</taxon>
        <taxon>Hexanauplia</taxon>
        <taxon>Copepoda</taxon>
        <taxon>Harpacticoida</taxon>
        <taxon>Harpacticidae</taxon>
        <taxon>Tigriopus</taxon>
    </lineage>
</organism>
<sequence length="519" mass="59460">GMEILTILTILTVDLIWAVWLSGCQAGPGVPAGQICAQQESRIGTPNAGIDPFLGGDSGLSWNQVPFTGNPSRRFIKTPRPPTAHISLGLIHTEFHKHKVLLRFQRMLPSDGPCALTRQCRARTEGPESPAPLAGESEAIMQPRADRGWYWWLWWLSRYPLCLLRFAWVLINNMYCIPVHFFYLGLASPLLLIRPALYWRMERIFYEWLLCMVSCWTGSAGYRVLESGDRLDDLGDQAFVFMPNHQSTADVPLCMTLFAARPKFCQHVMWIMDKVFKFTNFGWVAWMHCDFFILAGKAHRDRSLVELKSHLTEAFVQQDRRYLVLFPEGGFLRKRKQVSQAFAKKNDLPHLNHCTLPRTGALEVVLDVLGPNSSQKSANNGVNLVPRDGEPPCRCLTKLVDVTIAYPDGMPLDLLNIAFGNRPACTTHVHYRVFDVHDIPLDPDGRKTWMYQVYADKERLLSTFYQTGVFPYDLVNPQGQPPKELVHDGRRFLFLHTFYITSTYFMLIWVLIPLYYMCI</sequence>
<dbReference type="PANTHER" id="PTHR10983:SF2">
    <property type="entry name" value="ACYL-COA:LYSOPHOSPHATIDYLGLYCEROL ACYLTRANSFERASE 1"/>
    <property type="match status" value="1"/>
</dbReference>
<comment type="caution">
    <text evidence="6">The sequence shown here is derived from an EMBL/GenBank/DDBJ whole genome shotgun (WGS) entry which is preliminary data.</text>
</comment>
<dbReference type="Pfam" id="PF16076">
    <property type="entry name" value="Acyltransf_C"/>
    <property type="match status" value="1"/>
</dbReference>
<feature type="transmembrane region" description="Helical" evidence="4">
    <location>
        <begin position="177"/>
        <end position="193"/>
    </location>
</feature>
<feature type="domain" description="Phospholipid/glycerol acyltransferase" evidence="5">
    <location>
        <begin position="239"/>
        <end position="363"/>
    </location>
</feature>
<dbReference type="InterPro" id="IPR002123">
    <property type="entry name" value="Plipid/glycerol_acylTrfase"/>
</dbReference>
<dbReference type="PANTHER" id="PTHR10983">
    <property type="entry name" value="1-ACYLGLYCEROL-3-PHOSPHATE ACYLTRANSFERASE-RELATED"/>
    <property type="match status" value="1"/>
</dbReference>
<evidence type="ECO:0000313" key="7">
    <source>
        <dbReference type="Proteomes" id="UP000318571"/>
    </source>
</evidence>
<dbReference type="Proteomes" id="UP000318571">
    <property type="component" value="Chromosome 7"/>
</dbReference>
<keyword evidence="2" id="KW-0808">Transferase</keyword>
<feature type="non-terminal residue" evidence="6">
    <location>
        <position position="1"/>
    </location>
</feature>
<comment type="similarity">
    <text evidence="1">Belongs to the 1-acyl-sn-glycerol-3-phosphate acyltransferase family.</text>
</comment>
<dbReference type="GO" id="GO:0016746">
    <property type="term" value="F:acyltransferase activity"/>
    <property type="evidence" value="ECO:0007669"/>
    <property type="project" value="UniProtKB-KW"/>
</dbReference>
<proteinExistence type="inferred from homology"/>
<keyword evidence="3" id="KW-0012">Acyltransferase</keyword>
<evidence type="ECO:0000256" key="2">
    <source>
        <dbReference type="ARBA" id="ARBA00022679"/>
    </source>
</evidence>
<evidence type="ECO:0000313" key="6">
    <source>
        <dbReference type="EMBL" id="TRY71726.1"/>
    </source>
</evidence>
<dbReference type="CDD" id="cd07990">
    <property type="entry name" value="LPLAT_LCLAT1-like"/>
    <property type="match status" value="1"/>
</dbReference>
<dbReference type="GO" id="GO:0036149">
    <property type="term" value="P:phosphatidylinositol acyl-chain remodeling"/>
    <property type="evidence" value="ECO:0007669"/>
    <property type="project" value="TreeGrafter"/>
</dbReference>
<evidence type="ECO:0000259" key="5">
    <source>
        <dbReference type="SMART" id="SM00563"/>
    </source>
</evidence>
<dbReference type="SMART" id="SM00563">
    <property type="entry name" value="PlsC"/>
    <property type="match status" value="1"/>
</dbReference>